<name>A0A285R1A0_9SPHN</name>
<accession>A0A285R1A0</accession>
<dbReference type="Proteomes" id="UP000219494">
    <property type="component" value="Unassembled WGS sequence"/>
</dbReference>
<dbReference type="OrthoDB" id="9766710at2"/>
<gene>
    <name evidence="2" type="ORF">SAMN06297144_2641</name>
</gene>
<dbReference type="RefSeq" id="WP_097065059.1">
    <property type="nucleotide sequence ID" value="NZ_OBMI01000003.1"/>
</dbReference>
<keyword evidence="1" id="KW-0802">TPR repeat</keyword>
<dbReference type="PROSITE" id="PS50005">
    <property type="entry name" value="TPR"/>
    <property type="match status" value="1"/>
</dbReference>
<protein>
    <submittedName>
        <fullName evidence="2">Tetratricopeptide repeat-containing protein</fullName>
    </submittedName>
</protein>
<dbReference type="EMBL" id="OBMI01000003">
    <property type="protein sequence ID" value="SOB87509.1"/>
    <property type="molecule type" value="Genomic_DNA"/>
</dbReference>
<keyword evidence="3" id="KW-1185">Reference proteome</keyword>
<dbReference type="Gene3D" id="1.25.40.10">
    <property type="entry name" value="Tetratricopeptide repeat domain"/>
    <property type="match status" value="2"/>
</dbReference>
<sequence>MPTAAHANTPEALGAYVRARALDAAGQVNLAAANYAAALAAAPGDPVVAVRAYREGIAAGDLALATRAAAVLEQAGVAPPDTAVLALARAVHGRDWTAAQAAAARLERGPLAFLAPAALGWIAFERGAPDLSALTADSSNLLARRFNAENRALLQIAGGQVDAGLASLRLLLGIDAGNAGLRISAAQLLAARGRKEEARALLAGDDPVLAAERRALGRRVKPGAAWGVARLFDRLAADIADGDARTLAILLTRSALLLDPRDDGARLILAQALAADGSPGTALATLAQVSASSPRAAAAPAVRIAILAANGDGSAALTAAARLNDDDDASGADARRLGDLLAGAGRYDEAAAAYATAIARTEAPAEWSLLLQRGGALERAGRWEEARPLLEQAAALAPDEPVVLNYLGYAQVERGENVAAARALLERAARLRPDDAAITDSLGWAYVMSGDLAKALPLLERAARAEPADVAIQEHLGDALWRSGRRYEARYAWRAASVYADAGEAERLSLKLARGLERAQP</sequence>
<feature type="repeat" description="TPR" evidence="1">
    <location>
        <begin position="436"/>
        <end position="469"/>
    </location>
</feature>
<reference evidence="2 3" key="1">
    <citation type="submission" date="2017-07" db="EMBL/GenBank/DDBJ databases">
        <authorList>
            <person name="Sun Z.S."/>
            <person name="Albrecht U."/>
            <person name="Echele G."/>
            <person name="Lee C.C."/>
        </authorList>
    </citation>
    <scope>NUCLEOTIDE SEQUENCE [LARGE SCALE GENOMIC DNA]</scope>
    <source>
        <strain evidence="2 3">CGMCC 1.12672</strain>
    </source>
</reference>
<proteinExistence type="predicted"/>
<evidence type="ECO:0000256" key="1">
    <source>
        <dbReference type="PROSITE-ProRule" id="PRU00339"/>
    </source>
</evidence>
<dbReference type="SUPFAM" id="SSF48452">
    <property type="entry name" value="TPR-like"/>
    <property type="match status" value="2"/>
</dbReference>
<dbReference type="AlphaFoldDB" id="A0A285R1A0"/>
<evidence type="ECO:0000313" key="3">
    <source>
        <dbReference type="Proteomes" id="UP000219494"/>
    </source>
</evidence>
<organism evidence="2 3">
    <name type="scientific">Sphingomonas guangdongensis</name>
    <dbReference type="NCBI Taxonomy" id="1141890"/>
    <lineage>
        <taxon>Bacteria</taxon>
        <taxon>Pseudomonadati</taxon>
        <taxon>Pseudomonadota</taxon>
        <taxon>Alphaproteobacteria</taxon>
        <taxon>Sphingomonadales</taxon>
        <taxon>Sphingomonadaceae</taxon>
        <taxon>Sphingomonas</taxon>
    </lineage>
</organism>
<dbReference type="SMART" id="SM00028">
    <property type="entry name" value="TPR"/>
    <property type="match status" value="5"/>
</dbReference>
<dbReference type="Pfam" id="PF13432">
    <property type="entry name" value="TPR_16"/>
    <property type="match status" value="2"/>
</dbReference>
<evidence type="ECO:0000313" key="2">
    <source>
        <dbReference type="EMBL" id="SOB87509.1"/>
    </source>
</evidence>
<dbReference type="InterPro" id="IPR011990">
    <property type="entry name" value="TPR-like_helical_dom_sf"/>
</dbReference>
<dbReference type="InterPro" id="IPR019734">
    <property type="entry name" value="TPR_rpt"/>
</dbReference>